<dbReference type="AlphaFoldDB" id="A0A1Y1UGH3"/>
<gene>
    <name evidence="3" type="ORF">BD324DRAFT_626614</name>
</gene>
<dbReference type="EMBL" id="NBSH01000007">
    <property type="protein sequence ID" value="ORX36627.1"/>
    <property type="molecule type" value="Genomic_DNA"/>
</dbReference>
<feature type="region of interest" description="Disordered" evidence="1">
    <location>
        <begin position="123"/>
        <end position="142"/>
    </location>
</feature>
<evidence type="ECO:0000313" key="4">
    <source>
        <dbReference type="Proteomes" id="UP000193218"/>
    </source>
</evidence>
<reference evidence="3 4" key="1">
    <citation type="submission" date="2017-03" db="EMBL/GenBank/DDBJ databases">
        <title>Widespread Adenine N6-methylation of Active Genes in Fungi.</title>
        <authorList>
            <consortium name="DOE Joint Genome Institute"/>
            <person name="Mondo S.J."/>
            <person name="Dannebaum R.O."/>
            <person name="Kuo R.C."/>
            <person name="Louie K.B."/>
            <person name="Bewick A.J."/>
            <person name="Labutti K."/>
            <person name="Haridas S."/>
            <person name="Kuo A."/>
            <person name="Salamov A."/>
            <person name="Ahrendt S.R."/>
            <person name="Lau R."/>
            <person name="Bowen B.P."/>
            <person name="Lipzen A."/>
            <person name="Sullivan W."/>
            <person name="Andreopoulos W.B."/>
            <person name="Clum A."/>
            <person name="Lindquist E."/>
            <person name="Daum C."/>
            <person name="Northen T.R."/>
            <person name="Ramamoorthy G."/>
            <person name="Schmitz R.J."/>
            <person name="Gryganskyi A."/>
            <person name="Culley D."/>
            <person name="Magnuson J."/>
            <person name="James T.Y."/>
            <person name="O'Malley M.A."/>
            <person name="Stajich J.E."/>
            <person name="Spatafora J.W."/>
            <person name="Visel A."/>
            <person name="Grigoriev I.V."/>
        </authorList>
    </citation>
    <scope>NUCLEOTIDE SEQUENCE [LARGE SCALE GENOMIC DNA]</scope>
    <source>
        <strain evidence="3 4">NRRL Y-17943</strain>
    </source>
</reference>
<feature type="compositionally biased region" description="Polar residues" evidence="1">
    <location>
        <begin position="611"/>
        <end position="620"/>
    </location>
</feature>
<dbReference type="Gene3D" id="3.30.1370.50">
    <property type="entry name" value="R3H-like domain"/>
    <property type="match status" value="1"/>
</dbReference>
<feature type="compositionally biased region" description="Low complexity" evidence="1">
    <location>
        <begin position="550"/>
        <end position="586"/>
    </location>
</feature>
<keyword evidence="4" id="KW-1185">Reference proteome</keyword>
<dbReference type="STRING" id="4999.A0A1Y1UGH3"/>
<feature type="region of interest" description="Disordered" evidence="1">
    <location>
        <begin position="273"/>
        <end position="300"/>
    </location>
</feature>
<organism evidence="3 4">
    <name type="scientific">Kockovaella imperatae</name>
    <dbReference type="NCBI Taxonomy" id="4999"/>
    <lineage>
        <taxon>Eukaryota</taxon>
        <taxon>Fungi</taxon>
        <taxon>Dikarya</taxon>
        <taxon>Basidiomycota</taxon>
        <taxon>Agaricomycotina</taxon>
        <taxon>Tremellomycetes</taxon>
        <taxon>Tremellales</taxon>
        <taxon>Cuniculitremaceae</taxon>
        <taxon>Kockovaella</taxon>
    </lineage>
</organism>
<feature type="compositionally biased region" description="Low complexity" evidence="1">
    <location>
        <begin position="123"/>
        <end position="134"/>
    </location>
</feature>
<dbReference type="InterPro" id="IPR024771">
    <property type="entry name" value="SUZ"/>
</dbReference>
<feature type="compositionally biased region" description="Polar residues" evidence="1">
    <location>
        <begin position="273"/>
        <end position="286"/>
    </location>
</feature>
<dbReference type="GeneID" id="33557719"/>
<feature type="region of interest" description="Disordered" evidence="1">
    <location>
        <begin position="611"/>
        <end position="643"/>
    </location>
</feature>
<evidence type="ECO:0000256" key="1">
    <source>
        <dbReference type="SAM" id="MobiDB-lite"/>
    </source>
</evidence>
<name>A0A1Y1UGH3_9TREE</name>
<dbReference type="RefSeq" id="XP_021870696.1">
    <property type="nucleotide sequence ID" value="XM_022015910.1"/>
</dbReference>
<feature type="region of interest" description="Disordered" evidence="1">
    <location>
        <begin position="717"/>
        <end position="780"/>
    </location>
</feature>
<dbReference type="GO" id="GO:0003676">
    <property type="term" value="F:nucleic acid binding"/>
    <property type="evidence" value="ECO:0007669"/>
    <property type="project" value="InterPro"/>
</dbReference>
<dbReference type="PROSITE" id="PS51673">
    <property type="entry name" value="SUZ"/>
    <property type="match status" value="1"/>
</dbReference>
<protein>
    <recommendedName>
        <fullName evidence="2">SUZ domain-containing protein</fullName>
    </recommendedName>
</protein>
<dbReference type="Proteomes" id="UP000193218">
    <property type="component" value="Unassembled WGS sequence"/>
</dbReference>
<sequence>MSFSAGTSAPLNATSPAMATPRPVPANLTSLPSLPFASSSNSSHNAHSSKAGQAERSMQDTSLQSKSSTNGHIALESETDGRMTPLASESGVLAGSDSSQSEIRPSSPHSVAVSNTSLPSQLSKVSLSSNSSNSAQTGLGSLQTEEQVRIAASGKDRMFLLLLAREIESFITKVVQNEQPSVTIPPGTASSSALAALGPSMMISSSFTSSKYQKMLAYKVAEWYGLKGVAGPDGSIVIGVMGTLNPKTPTLHLSDIAPKPPSPKQSFKIMQRNLNGNDQNGSSRASSAAGDESTKRKTLEEREAEYALARQRIYGDTPEAAQPPEDAGGAASPLRNAALGDEIDPVPRYPTGISPYMPPEPVYASLGHPPKAEPAISPPSQQTRAYGSPDHRAFAFSTPTMPYPEYGNHSMQPYQVPRMNHNGHMPNRHAVQQMPFGGQMGQFAPQTGGGYGSPYGRYGWPQAGQVPYGQPPLRSMPEHIAMQNTMAMSPMVMNGTPQAWYGMSYPTGQPMPIIPQGVQYMGQFGVASHPSGQMYPPISEPTPMRPNIMSTHQGSAGSSLSSRSYQDLSRPHSRGSTTSTRSATSSARMGYMYPAGQMPAGFRQHSYKSSTYSGVSNLGTSERRSGRAHSPSSTTTISSRSSRVASIVLQPPAPGQHQLPQRPDWAANNVPYHPSPMPYQGGPMPSGQNVSDFPPLHRYATIAEPMQVERAKMRAAPTRNGSGAWNGLVNGPPNGNRDVHANGNLNQSHDVKDIPVSSSTPQPRPMATIDLSTPDTQDEVPRLAPRASLPQPSELMDENTIVARKSDNESVAVSTGTAADVVQQDLSHEAMSPQDVIEAKLAALSVSAGISIGPPPTRVPPQSYAKIVKRD</sequence>
<feature type="region of interest" description="Disordered" evidence="1">
    <location>
        <begin position="313"/>
        <end position="333"/>
    </location>
</feature>
<accession>A0A1Y1UGH3</accession>
<feature type="region of interest" description="Disordered" evidence="1">
    <location>
        <begin position="365"/>
        <end position="387"/>
    </location>
</feature>
<comment type="caution">
    <text evidence="3">The sequence shown here is derived from an EMBL/GenBank/DDBJ whole genome shotgun (WGS) entry which is preliminary data.</text>
</comment>
<feature type="compositionally biased region" description="Polar residues" evidence="1">
    <location>
        <begin position="1"/>
        <end position="17"/>
    </location>
</feature>
<feature type="compositionally biased region" description="Low complexity" evidence="1">
    <location>
        <begin position="30"/>
        <end position="49"/>
    </location>
</feature>
<evidence type="ECO:0000259" key="2">
    <source>
        <dbReference type="PROSITE" id="PS51673"/>
    </source>
</evidence>
<feature type="compositionally biased region" description="Polar residues" evidence="1">
    <location>
        <begin position="59"/>
        <end position="71"/>
    </location>
</feature>
<dbReference type="InParanoid" id="A0A1Y1UGH3"/>
<feature type="region of interest" description="Disordered" evidence="1">
    <location>
        <begin position="537"/>
        <end position="586"/>
    </location>
</feature>
<feature type="compositionally biased region" description="Polar residues" evidence="1">
    <location>
        <begin position="96"/>
        <end position="116"/>
    </location>
</feature>
<dbReference type="InterPro" id="IPR036867">
    <property type="entry name" value="R3H_dom_sf"/>
</dbReference>
<feature type="region of interest" description="Disordered" evidence="1">
    <location>
        <begin position="1"/>
        <end position="117"/>
    </location>
</feature>
<feature type="domain" description="SUZ" evidence="2">
    <location>
        <begin position="247"/>
        <end position="318"/>
    </location>
</feature>
<dbReference type="OrthoDB" id="278430at2759"/>
<dbReference type="Pfam" id="PF12752">
    <property type="entry name" value="SUZ"/>
    <property type="match status" value="1"/>
</dbReference>
<feature type="compositionally biased region" description="Low complexity" evidence="1">
    <location>
        <begin position="630"/>
        <end position="643"/>
    </location>
</feature>
<evidence type="ECO:0000313" key="3">
    <source>
        <dbReference type="EMBL" id="ORX36627.1"/>
    </source>
</evidence>
<proteinExistence type="predicted"/>